<protein>
    <submittedName>
        <fullName evidence="6">Flavin reductase family protein</fullName>
    </submittedName>
</protein>
<comment type="cofactor">
    <cofactor evidence="1">
        <name>FMN</name>
        <dbReference type="ChEBI" id="CHEBI:58210"/>
    </cofactor>
</comment>
<keyword evidence="2" id="KW-0285">Flavoprotein</keyword>
<name>A0ABS6HBM1_9PROT</name>
<keyword evidence="7" id="KW-1185">Reference proteome</keyword>
<evidence type="ECO:0000256" key="1">
    <source>
        <dbReference type="ARBA" id="ARBA00001917"/>
    </source>
</evidence>
<proteinExistence type="inferred from homology"/>
<dbReference type="InterPro" id="IPR002563">
    <property type="entry name" value="Flavin_Rdtase-like_dom"/>
</dbReference>
<evidence type="ECO:0000313" key="7">
    <source>
        <dbReference type="Proteomes" id="UP000689967"/>
    </source>
</evidence>
<evidence type="ECO:0000256" key="2">
    <source>
        <dbReference type="ARBA" id="ARBA00022630"/>
    </source>
</evidence>
<evidence type="ECO:0000256" key="4">
    <source>
        <dbReference type="ARBA" id="ARBA00038054"/>
    </source>
</evidence>
<dbReference type="SMART" id="SM00903">
    <property type="entry name" value="Flavin_Reduct"/>
    <property type="match status" value="1"/>
</dbReference>
<organism evidence="6 7">
    <name type="scientific">Falsiroseomonas oleicola</name>
    <dbReference type="NCBI Taxonomy" id="2801474"/>
    <lineage>
        <taxon>Bacteria</taxon>
        <taxon>Pseudomonadati</taxon>
        <taxon>Pseudomonadota</taxon>
        <taxon>Alphaproteobacteria</taxon>
        <taxon>Acetobacterales</taxon>
        <taxon>Roseomonadaceae</taxon>
        <taxon>Falsiroseomonas</taxon>
    </lineage>
</organism>
<feature type="domain" description="Flavin reductase like" evidence="5">
    <location>
        <begin position="19"/>
        <end position="172"/>
    </location>
</feature>
<gene>
    <name evidence="6" type="ORF">JJQ90_18655</name>
</gene>
<comment type="similarity">
    <text evidence="4">Belongs to the flavoredoxin family.</text>
</comment>
<dbReference type="PANTHER" id="PTHR33798">
    <property type="entry name" value="FLAVOPROTEIN OXYGENASE"/>
    <property type="match status" value="1"/>
</dbReference>
<keyword evidence="3" id="KW-0288">FMN</keyword>
<dbReference type="RefSeq" id="WP_216877747.1">
    <property type="nucleotide sequence ID" value="NZ_JAERQM010000005.1"/>
</dbReference>
<reference evidence="6 7" key="1">
    <citation type="submission" date="2021-01" db="EMBL/GenBank/DDBJ databases">
        <title>Roseomonas sp. nov, a bacterium isolated from an oil production mixture in Yumen Oilfield.</title>
        <authorList>
            <person name="Wu D."/>
        </authorList>
    </citation>
    <scope>NUCLEOTIDE SEQUENCE [LARGE SCALE GENOMIC DNA]</scope>
    <source>
        <strain evidence="6 7">ROY-5-3</strain>
    </source>
</reference>
<evidence type="ECO:0000313" key="6">
    <source>
        <dbReference type="EMBL" id="MBU8545751.1"/>
    </source>
</evidence>
<evidence type="ECO:0000256" key="3">
    <source>
        <dbReference type="ARBA" id="ARBA00022643"/>
    </source>
</evidence>
<dbReference type="PANTHER" id="PTHR33798:SF5">
    <property type="entry name" value="FLAVIN REDUCTASE LIKE DOMAIN-CONTAINING PROTEIN"/>
    <property type="match status" value="1"/>
</dbReference>
<sequence length="214" mass="22310">MLFDLDALPVASRYKLLTSTVVPRPIAWVVTQDAAGVLNAAPYSFFNVFGSDPPIVALGIGNRPSGAAKDTGANIAATGEFTVCLVPEDALPAMNITAADFPAGVDELAEADLATIASTKVGPPRLAASPVALECTLFKTVEMGSHSLVLGLVRAMHIADAAVMDPERCYIDSTALGLVGRMHGAGWYTRTGDRLEVKRVSAAELAARKEKTGA</sequence>
<evidence type="ECO:0000259" key="5">
    <source>
        <dbReference type="SMART" id="SM00903"/>
    </source>
</evidence>
<accession>A0ABS6HBM1</accession>
<dbReference type="Pfam" id="PF01613">
    <property type="entry name" value="Flavin_Reduct"/>
    <property type="match status" value="1"/>
</dbReference>
<comment type="caution">
    <text evidence="6">The sequence shown here is derived from an EMBL/GenBank/DDBJ whole genome shotgun (WGS) entry which is preliminary data.</text>
</comment>
<dbReference type="EMBL" id="JAERQM010000005">
    <property type="protein sequence ID" value="MBU8545751.1"/>
    <property type="molecule type" value="Genomic_DNA"/>
</dbReference>
<dbReference type="Proteomes" id="UP000689967">
    <property type="component" value="Unassembled WGS sequence"/>
</dbReference>